<organism evidence="5 6">
    <name type="scientific">Niveomyces insectorum RCEF 264</name>
    <dbReference type="NCBI Taxonomy" id="1081102"/>
    <lineage>
        <taxon>Eukaryota</taxon>
        <taxon>Fungi</taxon>
        <taxon>Dikarya</taxon>
        <taxon>Ascomycota</taxon>
        <taxon>Pezizomycotina</taxon>
        <taxon>Sordariomycetes</taxon>
        <taxon>Hypocreomycetidae</taxon>
        <taxon>Hypocreales</taxon>
        <taxon>Cordycipitaceae</taxon>
        <taxon>Niveomyces</taxon>
    </lineage>
</organism>
<dbReference type="AlphaFoldDB" id="A0A167Y6X0"/>
<dbReference type="GO" id="GO:0006368">
    <property type="term" value="P:transcription elongation by RNA polymerase II"/>
    <property type="evidence" value="ECO:0007669"/>
    <property type="project" value="InterPro"/>
</dbReference>
<proteinExistence type="inferred from homology"/>
<name>A0A167Y6X0_9HYPO</name>
<feature type="compositionally biased region" description="Acidic residues" evidence="4">
    <location>
        <begin position="483"/>
        <end position="501"/>
    </location>
</feature>
<gene>
    <name evidence="5" type="ORF">SPI_02710</name>
</gene>
<keyword evidence="6" id="KW-1185">Reference proteome</keyword>
<dbReference type="PANTHER" id="PTHR23188:SF12">
    <property type="entry name" value="RNA POLYMERASE II-ASSOCIATED FACTOR 1 HOMOLOG"/>
    <property type="match status" value="1"/>
</dbReference>
<feature type="compositionally biased region" description="Acidic residues" evidence="4">
    <location>
        <begin position="453"/>
        <end position="463"/>
    </location>
</feature>
<feature type="compositionally biased region" description="Acidic residues" evidence="4">
    <location>
        <begin position="531"/>
        <end position="546"/>
    </location>
</feature>
<evidence type="ECO:0000256" key="3">
    <source>
        <dbReference type="ARBA" id="ARBA00023242"/>
    </source>
</evidence>
<protein>
    <submittedName>
        <fullName evidence="5">RNA polymerase ii-associated, paf1</fullName>
    </submittedName>
</protein>
<accession>A0A167Y6X0</accession>
<dbReference type="EMBL" id="AZHD01000003">
    <property type="protein sequence ID" value="OAA65923.1"/>
    <property type="molecule type" value="Genomic_DNA"/>
</dbReference>
<dbReference type="InterPro" id="IPR007133">
    <property type="entry name" value="RNA_pol_II-assoc_Paf1"/>
</dbReference>
<comment type="similarity">
    <text evidence="2">Belongs to the PAF1 family.</text>
</comment>
<comment type="caution">
    <text evidence="5">The sequence shown here is derived from an EMBL/GenBank/DDBJ whole genome shotgun (WGS) entry which is preliminary data.</text>
</comment>
<keyword evidence="3" id="KW-0539">Nucleus</keyword>
<feature type="region of interest" description="Disordered" evidence="4">
    <location>
        <begin position="394"/>
        <end position="546"/>
    </location>
</feature>
<dbReference type="STRING" id="1081102.A0A167Y6X0"/>
<dbReference type="Proteomes" id="UP000076874">
    <property type="component" value="Unassembled WGS sequence"/>
</dbReference>
<evidence type="ECO:0000313" key="5">
    <source>
        <dbReference type="EMBL" id="OAA65923.1"/>
    </source>
</evidence>
<dbReference type="GO" id="GO:0000993">
    <property type="term" value="F:RNA polymerase II complex binding"/>
    <property type="evidence" value="ECO:0007669"/>
    <property type="project" value="TreeGrafter"/>
</dbReference>
<dbReference type="Pfam" id="PF03985">
    <property type="entry name" value="Paf1"/>
    <property type="match status" value="1"/>
</dbReference>
<dbReference type="PANTHER" id="PTHR23188">
    <property type="entry name" value="RNA POLYMERASE II-ASSOCIATED FACTOR 1 HOMOLOG"/>
    <property type="match status" value="1"/>
</dbReference>
<feature type="compositionally biased region" description="Basic and acidic residues" evidence="4">
    <location>
        <begin position="432"/>
        <end position="452"/>
    </location>
</feature>
<evidence type="ECO:0000256" key="1">
    <source>
        <dbReference type="ARBA" id="ARBA00004123"/>
    </source>
</evidence>
<evidence type="ECO:0000313" key="6">
    <source>
        <dbReference type="Proteomes" id="UP000076874"/>
    </source>
</evidence>
<sequence>MSSSASRGGAGERAVHQDFIARIRYANTLPPPPNPPKLLEIPNTGLGSGYYTSPAFASRLAREQPLNIEADAELGMPLDLIGMPGVFDGDESVIQAAPHPPPVHPRDRALLKPLSTLGKPRSSEAAVSFLRRTEYISSVASKGSGTSVASPLRASKAALSARRGEKRPSPEPDAGTPAYVKRKIEQSFAAAQAAARDGYARVRHPTKKNLRLAAAYPLLPDLGAFPDSGAYVTVKFSNNPVVAGSGVYDTRLLSGIFKPVGMTEEQRLALEAATKAWERDPRRNPRPQNRMQYEFYLPDQAATGAAFRRAFEQADKTDDQDDEDAERFTFNRIRSYESVEEKELTHETKYAEEILLAFTENAADAAPDLGGPVAGGPRAALYYPVMQRTVVRSQRQKQIARGVGDRDGGDGLGDELGEERPVDRLQVAVRAPPEDMREHIARIRADPLHFQDEEADAEGDAEETQPAGRQPQQPPRRHHDQKDDDDGADENDGDNDDDDADNTGNGRARSNRSTTPAGRTNGNGRARRVDDEDEDEDEDAEGDEED</sequence>
<reference evidence="5 6" key="1">
    <citation type="journal article" date="2016" name="Genome Biol. Evol.">
        <title>Divergent and convergent evolution of fungal pathogenicity.</title>
        <authorList>
            <person name="Shang Y."/>
            <person name="Xiao G."/>
            <person name="Zheng P."/>
            <person name="Cen K."/>
            <person name="Zhan S."/>
            <person name="Wang C."/>
        </authorList>
    </citation>
    <scope>NUCLEOTIDE SEQUENCE [LARGE SCALE GENOMIC DNA]</scope>
    <source>
        <strain evidence="5 6">RCEF 264</strain>
    </source>
</reference>
<dbReference type="GO" id="GO:0003682">
    <property type="term" value="F:chromatin binding"/>
    <property type="evidence" value="ECO:0007669"/>
    <property type="project" value="TreeGrafter"/>
</dbReference>
<dbReference type="OrthoDB" id="10260285at2759"/>
<feature type="compositionally biased region" description="Low complexity" evidence="4">
    <location>
        <begin position="149"/>
        <end position="161"/>
    </location>
</feature>
<comment type="subcellular location">
    <subcellularLocation>
        <location evidence="1">Nucleus</location>
    </subcellularLocation>
</comment>
<evidence type="ECO:0000256" key="2">
    <source>
        <dbReference type="ARBA" id="ARBA00007560"/>
    </source>
</evidence>
<feature type="region of interest" description="Disordered" evidence="4">
    <location>
        <begin position="142"/>
        <end position="177"/>
    </location>
</feature>
<evidence type="ECO:0000256" key="4">
    <source>
        <dbReference type="SAM" id="MobiDB-lite"/>
    </source>
</evidence>
<dbReference type="GO" id="GO:0016593">
    <property type="term" value="C:Cdc73/Paf1 complex"/>
    <property type="evidence" value="ECO:0007669"/>
    <property type="project" value="InterPro"/>
</dbReference>